<dbReference type="AlphaFoldDB" id="A0A3N0XX66"/>
<protein>
    <submittedName>
        <fullName evidence="1">Contactin-associated protein-like 2</fullName>
    </submittedName>
</protein>
<name>A0A3N0XX66_ANAGA</name>
<sequence>MRYGTQEQERGIRGADFSLNLCPQRYFLRTRASPIQRSFQGCMQLIQVDDQLADLTAVEQGRMGAFENVSLDMCAIIDRSEPTLLALPCLSTNTG</sequence>
<accession>A0A3N0XX66</accession>
<dbReference type="SUPFAM" id="SSF49899">
    <property type="entry name" value="Concanavalin A-like lectins/glucanases"/>
    <property type="match status" value="1"/>
</dbReference>
<dbReference type="Proteomes" id="UP000281406">
    <property type="component" value="Unassembled WGS sequence"/>
</dbReference>
<dbReference type="OrthoDB" id="8816013at2759"/>
<reference evidence="1 2" key="1">
    <citation type="submission" date="2018-10" db="EMBL/GenBank/DDBJ databases">
        <title>Genome assembly for a Yunnan-Guizhou Plateau 3E fish, Anabarilius grahami (Regan), and its evolutionary and genetic applications.</title>
        <authorList>
            <person name="Jiang W."/>
        </authorList>
    </citation>
    <scope>NUCLEOTIDE SEQUENCE [LARGE SCALE GENOMIC DNA]</scope>
    <source>
        <strain evidence="1">AG-KIZ</strain>
        <tissue evidence="1">Muscle</tissue>
    </source>
</reference>
<dbReference type="InterPro" id="IPR013320">
    <property type="entry name" value="ConA-like_dom_sf"/>
</dbReference>
<keyword evidence="2" id="KW-1185">Reference proteome</keyword>
<proteinExistence type="predicted"/>
<dbReference type="EMBL" id="RJVU01059636">
    <property type="protein sequence ID" value="ROJ70138.1"/>
    <property type="molecule type" value="Genomic_DNA"/>
</dbReference>
<evidence type="ECO:0000313" key="1">
    <source>
        <dbReference type="EMBL" id="ROJ70138.1"/>
    </source>
</evidence>
<organism evidence="1 2">
    <name type="scientific">Anabarilius grahami</name>
    <name type="common">Kanglang fish</name>
    <name type="synonym">Barilius grahami</name>
    <dbReference type="NCBI Taxonomy" id="495550"/>
    <lineage>
        <taxon>Eukaryota</taxon>
        <taxon>Metazoa</taxon>
        <taxon>Chordata</taxon>
        <taxon>Craniata</taxon>
        <taxon>Vertebrata</taxon>
        <taxon>Euteleostomi</taxon>
        <taxon>Actinopterygii</taxon>
        <taxon>Neopterygii</taxon>
        <taxon>Teleostei</taxon>
        <taxon>Ostariophysi</taxon>
        <taxon>Cypriniformes</taxon>
        <taxon>Xenocyprididae</taxon>
        <taxon>Xenocypridinae</taxon>
        <taxon>Xenocypridinae incertae sedis</taxon>
        <taxon>Anabarilius</taxon>
    </lineage>
</organism>
<evidence type="ECO:0000313" key="2">
    <source>
        <dbReference type="Proteomes" id="UP000281406"/>
    </source>
</evidence>
<gene>
    <name evidence="1" type="ORF">DPX16_13859</name>
</gene>
<comment type="caution">
    <text evidence="1">The sequence shown here is derived from an EMBL/GenBank/DDBJ whole genome shotgun (WGS) entry which is preliminary data.</text>
</comment>